<dbReference type="Gene3D" id="3.40.50.150">
    <property type="entry name" value="Vaccinia Virus protein VP39"/>
    <property type="match status" value="1"/>
</dbReference>
<evidence type="ECO:0000313" key="8">
    <source>
        <dbReference type="Proteomes" id="UP000053226"/>
    </source>
</evidence>
<dbReference type="GO" id="GO:0032259">
    <property type="term" value="P:methylation"/>
    <property type="evidence" value="ECO:0007669"/>
    <property type="project" value="UniProtKB-KW"/>
</dbReference>
<name>A0A0N0I949_9GAMM</name>
<keyword evidence="1 7" id="KW-0489">Methyltransferase</keyword>
<dbReference type="AlphaFoldDB" id="A0A0N0I949"/>
<dbReference type="Pfam" id="PF00891">
    <property type="entry name" value="Methyltransf_2"/>
    <property type="match status" value="1"/>
</dbReference>
<evidence type="ECO:0000256" key="2">
    <source>
        <dbReference type="ARBA" id="ARBA00022679"/>
    </source>
</evidence>
<dbReference type="GO" id="GO:0030739">
    <property type="term" value="F:O-demethylpuromycin O-methyltransferase activity"/>
    <property type="evidence" value="ECO:0007669"/>
    <property type="project" value="UniProtKB-EC"/>
</dbReference>
<sequence>MNLAKHQPTISENEIAALHLLEQTLGYSYQAALRAATLLGVADHLIDGPKTTEELAKLVEAEKNKLHRILRLLATRNIFQEQDNGKFALTPAAQYLCVNQPNSLKSAVLMLTDETCWRPLGSVVESVKGNPAFKHLYGQAFFDYWAQKQDANHDFHVGMSSMSAVENLFLARNYNFPEGATIVDIAGGFGGLLLSVLLANPKTQGILFDREYVISRHRLGELNDDSRWDITTGNFFESCPIADIYMLKYITHDWPDEQASTILRNCRESMLPGGRILIMDTVIPQNNIPHTGKELDILCMAIYEGGYERTEQEFHQLVKTAGLKINQIINTGSYISIIEAIAA</sequence>
<organism evidence="7 8">
    <name type="scientific">Moellerella wisconsensis ATCC 35017</name>
    <dbReference type="NCBI Taxonomy" id="1354267"/>
    <lineage>
        <taxon>Bacteria</taxon>
        <taxon>Pseudomonadati</taxon>
        <taxon>Pseudomonadota</taxon>
        <taxon>Gammaproteobacteria</taxon>
        <taxon>Enterobacterales</taxon>
        <taxon>Morganellaceae</taxon>
        <taxon>Moellerella</taxon>
    </lineage>
</organism>
<evidence type="ECO:0000256" key="3">
    <source>
        <dbReference type="ARBA" id="ARBA00022691"/>
    </source>
</evidence>
<accession>A0A0N0I949</accession>
<dbReference type="PROSITE" id="PS51683">
    <property type="entry name" value="SAM_OMT_II"/>
    <property type="match status" value="1"/>
</dbReference>
<dbReference type="Pfam" id="PF08100">
    <property type="entry name" value="Dimerisation"/>
    <property type="match status" value="1"/>
</dbReference>
<evidence type="ECO:0000256" key="1">
    <source>
        <dbReference type="ARBA" id="ARBA00022603"/>
    </source>
</evidence>
<dbReference type="PANTHER" id="PTHR43712:SF2">
    <property type="entry name" value="O-METHYLTRANSFERASE CICE"/>
    <property type="match status" value="1"/>
</dbReference>
<dbReference type="RefSeq" id="WP_053909165.1">
    <property type="nucleotide sequence ID" value="NZ_CAWMUS010000027.1"/>
</dbReference>
<dbReference type="GO" id="GO:0008171">
    <property type="term" value="F:O-methyltransferase activity"/>
    <property type="evidence" value="ECO:0007669"/>
    <property type="project" value="InterPro"/>
</dbReference>
<dbReference type="InterPro" id="IPR016461">
    <property type="entry name" value="COMT-like"/>
</dbReference>
<dbReference type="InterPro" id="IPR036390">
    <property type="entry name" value="WH_DNA-bd_sf"/>
</dbReference>
<protein>
    <submittedName>
        <fullName evidence="7">O-demethylpuromycin-O-methyltransferase</fullName>
        <ecNumber evidence="7">2.1.1.-</ecNumber>
        <ecNumber evidence="7">2.1.1.38</ecNumber>
    </submittedName>
</protein>
<dbReference type="PANTHER" id="PTHR43712">
    <property type="entry name" value="PUTATIVE (AFU_ORTHOLOGUE AFUA_4G14580)-RELATED"/>
    <property type="match status" value="1"/>
</dbReference>
<evidence type="ECO:0000259" key="6">
    <source>
        <dbReference type="Pfam" id="PF08100"/>
    </source>
</evidence>
<dbReference type="Proteomes" id="UP000053226">
    <property type="component" value="Unassembled WGS sequence"/>
</dbReference>
<evidence type="ECO:0000313" key="7">
    <source>
        <dbReference type="EMBL" id="KPD01863.1"/>
    </source>
</evidence>
<dbReference type="GO" id="GO:0046983">
    <property type="term" value="F:protein dimerization activity"/>
    <property type="evidence" value="ECO:0007669"/>
    <property type="project" value="InterPro"/>
</dbReference>
<dbReference type="OrthoDB" id="9766840at2"/>
<feature type="active site" description="Proton acceptor" evidence="4">
    <location>
        <position position="252"/>
    </location>
</feature>
<dbReference type="PIRSF" id="PIRSF005739">
    <property type="entry name" value="O-mtase"/>
    <property type="match status" value="1"/>
</dbReference>
<dbReference type="EC" id="2.1.1.38" evidence="7"/>
<keyword evidence="8" id="KW-1185">Reference proteome</keyword>
<feature type="domain" description="O-methyltransferase dimerisation" evidence="6">
    <location>
        <begin position="22"/>
        <end position="98"/>
    </location>
</feature>
<evidence type="ECO:0000259" key="5">
    <source>
        <dbReference type="Pfam" id="PF00891"/>
    </source>
</evidence>
<keyword evidence="3" id="KW-0949">S-adenosyl-L-methionine</keyword>
<reference evidence="7 8" key="1">
    <citation type="submission" date="2015-07" db="EMBL/GenBank/DDBJ databases">
        <title>ATOL: Assembling a taxonomically balanced genome-scale reconstruction of the evolutionary history of the Enterobacteriaceae.</title>
        <authorList>
            <person name="Plunkett G.III."/>
            <person name="Neeno-Eckwall E.C."/>
            <person name="Glasner J.D."/>
            <person name="Perna N.T."/>
        </authorList>
    </citation>
    <scope>NUCLEOTIDE SEQUENCE [LARGE SCALE GENOMIC DNA]</scope>
    <source>
        <strain evidence="7 8">ATCC 35017</strain>
    </source>
</reference>
<dbReference type="InterPro" id="IPR001077">
    <property type="entry name" value="COMT_C"/>
</dbReference>
<dbReference type="Gene3D" id="1.10.10.10">
    <property type="entry name" value="Winged helix-like DNA-binding domain superfamily/Winged helix DNA-binding domain"/>
    <property type="match status" value="1"/>
</dbReference>
<dbReference type="InterPro" id="IPR036388">
    <property type="entry name" value="WH-like_DNA-bd_sf"/>
</dbReference>
<dbReference type="InterPro" id="IPR029063">
    <property type="entry name" value="SAM-dependent_MTases_sf"/>
</dbReference>
<feature type="domain" description="O-methyltransferase C-terminal" evidence="5">
    <location>
        <begin position="117"/>
        <end position="323"/>
    </location>
</feature>
<dbReference type="SUPFAM" id="SSF53335">
    <property type="entry name" value="S-adenosyl-L-methionine-dependent methyltransferases"/>
    <property type="match status" value="1"/>
</dbReference>
<proteinExistence type="predicted"/>
<dbReference type="EC" id="2.1.1.-" evidence="7"/>
<dbReference type="InterPro" id="IPR012967">
    <property type="entry name" value="COMT_dimerisation"/>
</dbReference>
<evidence type="ECO:0000256" key="4">
    <source>
        <dbReference type="PIRSR" id="PIRSR005739-1"/>
    </source>
</evidence>
<keyword evidence="2 7" id="KW-0808">Transferase</keyword>
<gene>
    <name evidence="7" type="ORF">M992_2836</name>
</gene>
<dbReference type="EMBL" id="LGAA01000027">
    <property type="protein sequence ID" value="KPD01863.1"/>
    <property type="molecule type" value="Genomic_DNA"/>
</dbReference>
<comment type="caution">
    <text evidence="7">The sequence shown here is derived from an EMBL/GenBank/DDBJ whole genome shotgun (WGS) entry which is preliminary data.</text>
</comment>
<dbReference type="SUPFAM" id="SSF46785">
    <property type="entry name" value="Winged helix' DNA-binding domain"/>
    <property type="match status" value="1"/>
</dbReference>